<evidence type="ECO:0000313" key="3">
    <source>
        <dbReference type="EMBL" id="CAK0825450.1"/>
    </source>
</evidence>
<sequence length="131" mass="13575">MARGLRAGRMRMVAMLIMMVPMITMTTTTTSSTAVLLRPPALGSARALHAGHPDGLLGLSGDRAPSPAVQGGRPTSRLLSGQRLPSKRPAAPGVPAAGRQRALHPEGPGTNEAAPSTRKAEIWRCGLIGLV</sequence>
<evidence type="ECO:0000256" key="1">
    <source>
        <dbReference type="SAM" id="MobiDB-lite"/>
    </source>
</evidence>
<keyword evidence="2" id="KW-0732">Signal</keyword>
<evidence type="ECO:0000256" key="2">
    <source>
        <dbReference type="SAM" id="SignalP"/>
    </source>
</evidence>
<feature type="chain" id="PRO_5045194244" description="Secreted protein" evidence="2">
    <location>
        <begin position="27"/>
        <end position="131"/>
    </location>
</feature>
<comment type="caution">
    <text evidence="3">The sequence shown here is derived from an EMBL/GenBank/DDBJ whole genome shotgun (WGS) entry which is preliminary data.</text>
</comment>
<feature type="compositionally biased region" description="Low complexity" evidence="1">
    <location>
        <begin position="88"/>
        <end position="100"/>
    </location>
</feature>
<accession>A0ABN9S3G4</accession>
<name>A0ABN9S3G4_9DINO</name>
<evidence type="ECO:0008006" key="5">
    <source>
        <dbReference type="Google" id="ProtNLM"/>
    </source>
</evidence>
<organism evidence="3 4">
    <name type="scientific">Prorocentrum cordatum</name>
    <dbReference type="NCBI Taxonomy" id="2364126"/>
    <lineage>
        <taxon>Eukaryota</taxon>
        <taxon>Sar</taxon>
        <taxon>Alveolata</taxon>
        <taxon>Dinophyceae</taxon>
        <taxon>Prorocentrales</taxon>
        <taxon>Prorocentraceae</taxon>
        <taxon>Prorocentrum</taxon>
    </lineage>
</organism>
<feature type="signal peptide" evidence="2">
    <location>
        <begin position="1"/>
        <end position="26"/>
    </location>
</feature>
<proteinExistence type="predicted"/>
<dbReference type="Proteomes" id="UP001189429">
    <property type="component" value="Unassembled WGS sequence"/>
</dbReference>
<gene>
    <name evidence="3" type="ORF">PCOR1329_LOCUS25576</name>
</gene>
<protein>
    <recommendedName>
        <fullName evidence="5">Secreted protein</fullName>
    </recommendedName>
</protein>
<keyword evidence="4" id="KW-1185">Reference proteome</keyword>
<feature type="region of interest" description="Disordered" evidence="1">
    <location>
        <begin position="47"/>
        <end position="117"/>
    </location>
</feature>
<evidence type="ECO:0000313" key="4">
    <source>
        <dbReference type="Proteomes" id="UP001189429"/>
    </source>
</evidence>
<dbReference type="EMBL" id="CAUYUJ010008947">
    <property type="protein sequence ID" value="CAK0825450.1"/>
    <property type="molecule type" value="Genomic_DNA"/>
</dbReference>
<reference evidence="3" key="1">
    <citation type="submission" date="2023-10" db="EMBL/GenBank/DDBJ databases">
        <authorList>
            <person name="Chen Y."/>
            <person name="Shah S."/>
            <person name="Dougan E. K."/>
            <person name="Thang M."/>
            <person name="Chan C."/>
        </authorList>
    </citation>
    <scope>NUCLEOTIDE SEQUENCE [LARGE SCALE GENOMIC DNA]</scope>
</reference>